<feature type="transmembrane region" description="Helical" evidence="9">
    <location>
        <begin position="469"/>
        <end position="491"/>
    </location>
</feature>
<evidence type="ECO:0000256" key="7">
    <source>
        <dbReference type="ARBA" id="ARBA00023136"/>
    </source>
</evidence>
<dbReference type="InterPro" id="IPR024989">
    <property type="entry name" value="MFS_assoc_dom"/>
</dbReference>
<keyword evidence="3" id="KW-1003">Cell membrane</keyword>
<organism evidence="11 12">
    <name type="scientific">Sorangium cellulosum</name>
    <name type="common">Polyangium cellulosum</name>
    <dbReference type="NCBI Taxonomy" id="56"/>
    <lineage>
        <taxon>Bacteria</taxon>
        <taxon>Pseudomonadati</taxon>
        <taxon>Myxococcota</taxon>
        <taxon>Polyangia</taxon>
        <taxon>Polyangiales</taxon>
        <taxon>Polyangiaceae</taxon>
        <taxon>Sorangium</taxon>
    </lineage>
</organism>
<evidence type="ECO:0000259" key="10">
    <source>
        <dbReference type="PROSITE" id="PS50850"/>
    </source>
</evidence>
<dbReference type="InterPro" id="IPR020846">
    <property type="entry name" value="MFS_dom"/>
</dbReference>
<proteinExistence type="predicted"/>
<sequence>MAAAVVVAVAAAAIGTEPNALISRRRLSSGRRRFRLCAVSSDSAWRSVDASASWAAAATRPGAGPRRTIFPTLIAIRAEVREPSRAGSLLLCSAGVRDRRAGRPSRTGSGSSQPMPPAPDTKPSPRAISLYYFGIFVMLGVYLPLFPSWLEARGVRGLAMGAIAATLPAMGLVAPPVFGFFADSLGVRVWLIRAACAGACAVFSLLALASALGYPLGFAWLFAAALAFSFFRSPMFTIADVVALETSQRSGIAYGRLRLWGSLSFALTAILAGALVDPARPLAFPATIASALLLAFLLSWALPAHGEAPSSRLDRSRRAEAKGDEGAARAPAAAGSVRQRARALLKSHDFRLFLAASFLAQSANSSYDLCYTLHLRDVGFPESLVGVAWAVGVAGEIALMASSGPLLRRFGPPALLAFAFAGASLRWALLSTVRFWPALLALQPLHAVSFAMMWIASLAYTKERAPPQILATAQGLFSASAGAGSVIGMLTWGELYKRGGGTLTFGIASITALLAFVLAVTFARSARRPLPGSAVFSAGSQ</sequence>
<evidence type="ECO:0000313" key="12">
    <source>
        <dbReference type="Proteomes" id="UP000295781"/>
    </source>
</evidence>
<dbReference type="PROSITE" id="PS50850">
    <property type="entry name" value="MFS"/>
    <property type="match status" value="1"/>
</dbReference>
<feature type="transmembrane region" description="Helical" evidence="9">
    <location>
        <begin position="503"/>
        <end position="523"/>
    </location>
</feature>
<dbReference type="EMBL" id="CP012670">
    <property type="protein sequence ID" value="AUX26073.1"/>
    <property type="molecule type" value="Genomic_DNA"/>
</dbReference>
<evidence type="ECO:0000256" key="5">
    <source>
        <dbReference type="ARBA" id="ARBA00022692"/>
    </source>
</evidence>
<feature type="domain" description="Major facilitator superfamily (MFS) profile" evidence="10">
    <location>
        <begin position="349"/>
        <end position="541"/>
    </location>
</feature>
<evidence type="ECO:0000256" key="1">
    <source>
        <dbReference type="ARBA" id="ARBA00004429"/>
    </source>
</evidence>
<dbReference type="NCBIfam" id="NF037955">
    <property type="entry name" value="mfs"/>
    <property type="match status" value="1"/>
</dbReference>
<keyword evidence="6 9" id="KW-1133">Transmembrane helix</keyword>
<keyword evidence="5 9" id="KW-0812">Transmembrane</keyword>
<feature type="transmembrane region" description="Helical" evidence="9">
    <location>
        <begin position="130"/>
        <end position="150"/>
    </location>
</feature>
<dbReference type="GO" id="GO:0030395">
    <property type="term" value="F:lactose binding"/>
    <property type="evidence" value="ECO:0007669"/>
    <property type="project" value="TreeGrafter"/>
</dbReference>
<comment type="subcellular location">
    <subcellularLocation>
        <location evidence="1">Cell inner membrane</location>
        <topology evidence="1">Multi-pass membrane protein</topology>
    </subcellularLocation>
</comment>
<reference evidence="11 12" key="1">
    <citation type="submission" date="2015-09" db="EMBL/GenBank/DDBJ databases">
        <title>Sorangium comparison.</title>
        <authorList>
            <person name="Zaburannyi N."/>
            <person name="Bunk B."/>
            <person name="Overmann J."/>
            <person name="Mueller R."/>
        </authorList>
    </citation>
    <scope>NUCLEOTIDE SEQUENCE [LARGE SCALE GENOMIC DNA]</scope>
    <source>
        <strain evidence="11 12">So ceGT47</strain>
    </source>
</reference>
<gene>
    <name evidence="11" type="ORF">SOCEGT47_066280</name>
</gene>
<feature type="transmembrane region" description="Helical" evidence="9">
    <location>
        <begin position="383"/>
        <end position="401"/>
    </location>
</feature>
<feature type="transmembrane region" description="Helical" evidence="9">
    <location>
        <begin position="190"/>
        <end position="211"/>
    </location>
</feature>
<accession>A0A4P2QAH9</accession>
<evidence type="ECO:0000313" key="11">
    <source>
        <dbReference type="EMBL" id="AUX26073.1"/>
    </source>
</evidence>
<feature type="transmembrane region" description="Helical" evidence="9">
    <location>
        <begin position="435"/>
        <end position="457"/>
    </location>
</feature>
<feature type="region of interest" description="Disordered" evidence="8">
    <location>
        <begin position="97"/>
        <end position="122"/>
    </location>
</feature>
<evidence type="ECO:0000256" key="8">
    <source>
        <dbReference type="SAM" id="MobiDB-lite"/>
    </source>
</evidence>
<feature type="compositionally biased region" description="Basic and acidic residues" evidence="8">
    <location>
        <begin position="312"/>
        <end position="327"/>
    </location>
</feature>
<keyword evidence="4" id="KW-0997">Cell inner membrane</keyword>
<dbReference type="InterPro" id="IPR036259">
    <property type="entry name" value="MFS_trans_sf"/>
</dbReference>
<name>A0A4P2QAH9_SORCE</name>
<dbReference type="Pfam" id="PF12832">
    <property type="entry name" value="MFS_1_like"/>
    <property type="match status" value="1"/>
</dbReference>
<evidence type="ECO:0000256" key="6">
    <source>
        <dbReference type="ARBA" id="ARBA00022989"/>
    </source>
</evidence>
<dbReference type="Gene3D" id="1.20.1250.20">
    <property type="entry name" value="MFS general substrate transporter like domains"/>
    <property type="match status" value="2"/>
</dbReference>
<feature type="transmembrane region" description="Helical" evidence="9">
    <location>
        <begin position="413"/>
        <end position="429"/>
    </location>
</feature>
<dbReference type="GO" id="GO:0015528">
    <property type="term" value="F:lactose:proton symporter activity"/>
    <property type="evidence" value="ECO:0007669"/>
    <property type="project" value="TreeGrafter"/>
</dbReference>
<dbReference type="PANTHER" id="PTHR23522:SF10">
    <property type="entry name" value="3-PHENYLPROPIONIC ACID TRANSPORTER-RELATED"/>
    <property type="match status" value="1"/>
</dbReference>
<evidence type="ECO:0000256" key="2">
    <source>
        <dbReference type="ARBA" id="ARBA00022448"/>
    </source>
</evidence>
<dbReference type="PANTHER" id="PTHR23522">
    <property type="entry name" value="BLL5896 PROTEIN"/>
    <property type="match status" value="1"/>
</dbReference>
<dbReference type="GO" id="GO:0005886">
    <property type="term" value="C:plasma membrane"/>
    <property type="evidence" value="ECO:0007669"/>
    <property type="project" value="UniProtKB-SubCell"/>
</dbReference>
<evidence type="ECO:0000256" key="9">
    <source>
        <dbReference type="SAM" id="Phobius"/>
    </source>
</evidence>
<evidence type="ECO:0000256" key="3">
    <source>
        <dbReference type="ARBA" id="ARBA00022475"/>
    </source>
</evidence>
<feature type="region of interest" description="Disordered" evidence="8">
    <location>
        <begin position="307"/>
        <end position="334"/>
    </location>
</feature>
<protein>
    <recommendedName>
        <fullName evidence="10">Major facilitator superfamily (MFS) profile domain-containing protein</fullName>
    </recommendedName>
</protein>
<feature type="transmembrane region" description="Helical" evidence="9">
    <location>
        <begin position="283"/>
        <end position="302"/>
    </location>
</feature>
<dbReference type="AlphaFoldDB" id="A0A4P2QAH9"/>
<keyword evidence="7 9" id="KW-0472">Membrane</keyword>
<evidence type="ECO:0000256" key="4">
    <source>
        <dbReference type="ARBA" id="ARBA00022519"/>
    </source>
</evidence>
<dbReference type="SUPFAM" id="SSF103473">
    <property type="entry name" value="MFS general substrate transporter"/>
    <property type="match status" value="1"/>
</dbReference>
<feature type="transmembrane region" description="Helical" evidence="9">
    <location>
        <begin position="259"/>
        <end position="276"/>
    </location>
</feature>
<dbReference type="InterPro" id="IPR026032">
    <property type="entry name" value="HcaT-like"/>
</dbReference>
<dbReference type="Proteomes" id="UP000295781">
    <property type="component" value="Chromosome"/>
</dbReference>
<keyword evidence="2" id="KW-0813">Transport</keyword>
<feature type="transmembrane region" description="Helical" evidence="9">
    <location>
        <begin position="157"/>
        <end position="178"/>
    </location>
</feature>
<feature type="transmembrane region" description="Helical" evidence="9">
    <location>
        <begin position="218"/>
        <end position="239"/>
    </location>
</feature>